<name>W3VRS8_MOEAP</name>
<evidence type="ECO:0000256" key="1">
    <source>
        <dbReference type="SAM" id="MobiDB-lite"/>
    </source>
</evidence>
<organism evidence="2 3">
    <name type="scientific">Moesziomyces aphidis</name>
    <name type="common">Pseudozyma aphidis</name>
    <dbReference type="NCBI Taxonomy" id="84754"/>
    <lineage>
        <taxon>Eukaryota</taxon>
        <taxon>Fungi</taxon>
        <taxon>Dikarya</taxon>
        <taxon>Basidiomycota</taxon>
        <taxon>Ustilaginomycotina</taxon>
        <taxon>Ustilaginomycetes</taxon>
        <taxon>Ustilaginales</taxon>
        <taxon>Ustilaginaceae</taxon>
        <taxon>Moesziomyces</taxon>
    </lineage>
</organism>
<keyword evidence="3" id="KW-1185">Reference proteome</keyword>
<evidence type="ECO:0000313" key="2">
    <source>
        <dbReference type="EMBL" id="ETS63512.1"/>
    </source>
</evidence>
<feature type="compositionally biased region" description="Basic and acidic residues" evidence="1">
    <location>
        <begin position="71"/>
        <end position="82"/>
    </location>
</feature>
<gene>
    <name evidence="2" type="ORF">PaG_01803</name>
</gene>
<protein>
    <submittedName>
        <fullName evidence="2">Uncharacterized protein</fullName>
    </submittedName>
</protein>
<dbReference type="Proteomes" id="UP000019462">
    <property type="component" value="Unassembled WGS sequence"/>
</dbReference>
<dbReference type="HOGENOM" id="CLU_2307219_0_0_1"/>
<evidence type="ECO:0000313" key="3">
    <source>
        <dbReference type="Proteomes" id="UP000019462"/>
    </source>
</evidence>
<dbReference type="OrthoDB" id="10569040at2759"/>
<accession>W3VRS8</accession>
<dbReference type="EMBL" id="AWNI01000008">
    <property type="protein sequence ID" value="ETS63512.1"/>
    <property type="molecule type" value="Genomic_DNA"/>
</dbReference>
<sequence length="100" mass="10513">MGGCECASRSDLDPSTTKHRLPSQDAVPRPMGWNDDGAVSTRAAGALPYSILTNAQPPKRGFSQKLMRLAKSRDKTPSDGQKRLAGSIGIGSVQSKSGSL</sequence>
<dbReference type="AlphaFoldDB" id="W3VRS8"/>
<comment type="caution">
    <text evidence="2">The sequence shown here is derived from an EMBL/GenBank/DDBJ whole genome shotgun (WGS) entry which is preliminary data.</text>
</comment>
<proteinExistence type="predicted"/>
<feature type="region of interest" description="Disordered" evidence="1">
    <location>
        <begin position="1"/>
        <end position="100"/>
    </location>
</feature>
<reference evidence="2 3" key="1">
    <citation type="journal article" date="2014" name="Genome Announc.">
        <title>Genome sequence of the basidiomycetous fungus Pseudozyma aphidis DSM70725, an efficient producer of biosurfactant mannosylerythritol lipids.</title>
        <authorList>
            <person name="Lorenz S."/>
            <person name="Guenther M."/>
            <person name="Grumaz C."/>
            <person name="Rupp S."/>
            <person name="Zibek S."/>
            <person name="Sohn K."/>
        </authorList>
    </citation>
    <scope>NUCLEOTIDE SEQUENCE [LARGE SCALE GENOMIC DNA]</scope>
    <source>
        <strain evidence="3">ATCC 32657 / CBS 517.83 / DSM 70725 / JCM 10318 / NBRC 10182 / NRRL Y-7954 / St-0401</strain>
    </source>
</reference>